<dbReference type="PANTHER" id="PTHR39336:SF3">
    <property type="entry name" value="PYRIDOXAMINE PHOSPHATE OXIDASE"/>
    <property type="match status" value="1"/>
</dbReference>
<keyword evidence="3" id="KW-1185">Reference proteome</keyword>
<dbReference type="SUPFAM" id="SSF50475">
    <property type="entry name" value="FMN-binding split barrel"/>
    <property type="match status" value="1"/>
</dbReference>
<evidence type="ECO:0000313" key="2">
    <source>
        <dbReference type="EMBL" id="KAK7460847.1"/>
    </source>
</evidence>
<dbReference type="Proteomes" id="UP001498398">
    <property type="component" value="Unassembled WGS sequence"/>
</dbReference>
<dbReference type="EMBL" id="JBANRG010000014">
    <property type="protein sequence ID" value="KAK7460847.1"/>
    <property type="molecule type" value="Genomic_DNA"/>
</dbReference>
<organism evidence="2 3">
    <name type="scientific">Marasmiellus scandens</name>
    <dbReference type="NCBI Taxonomy" id="2682957"/>
    <lineage>
        <taxon>Eukaryota</taxon>
        <taxon>Fungi</taxon>
        <taxon>Dikarya</taxon>
        <taxon>Basidiomycota</taxon>
        <taxon>Agaricomycotina</taxon>
        <taxon>Agaricomycetes</taxon>
        <taxon>Agaricomycetidae</taxon>
        <taxon>Agaricales</taxon>
        <taxon>Marasmiineae</taxon>
        <taxon>Omphalotaceae</taxon>
        <taxon>Marasmiellus</taxon>
    </lineage>
</organism>
<gene>
    <name evidence="2" type="ORF">VKT23_008778</name>
</gene>
<proteinExistence type="predicted"/>
<dbReference type="Pfam" id="PF01243">
    <property type="entry name" value="PNPOx_N"/>
    <property type="match status" value="1"/>
</dbReference>
<protein>
    <recommendedName>
        <fullName evidence="1">Pyridoxamine 5'-phosphate oxidase N-terminal domain-containing protein</fullName>
    </recommendedName>
</protein>
<dbReference type="Gene3D" id="2.30.110.10">
    <property type="entry name" value="Electron Transport, Fmn-binding Protein, Chain A"/>
    <property type="match status" value="1"/>
</dbReference>
<accession>A0ABR1JG68</accession>
<sequence length="249" mass="27942">MGQFWETIPTSLIPWIQEQHLFWVATAPLSESGHVNLSPKGLEGTFHVVDEQTVWYEDMTGSGVETISHLRENGRITILFAAFEGPPRIVRLFGTGVVYEFGTPEYEALLPPGTQNHASRAVIMVKVHKVGSSCGYAVPFYEFKYHRTRYYNVARTLEAVDVTHENECPAEQFDLASPPEKGLRAYWKNVNEKSLDGLPALLYAPMRKLGARDDLEPEKATVFDSKHSKSKTAGMSVGFAMAIVYMQRV</sequence>
<reference evidence="2 3" key="1">
    <citation type="submission" date="2024-01" db="EMBL/GenBank/DDBJ databases">
        <title>A draft genome for the cacao thread blight pathogen Marasmiellus scandens.</title>
        <authorList>
            <person name="Baruah I.K."/>
            <person name="Leung J."/>
            <person name="Bukari Y."/>
            <person name="Amoako-Attah I."/>
            <person name="Meinhardt L.W."/>
            <person name="Bailey B.A."/>
            <person name="Cohen S.P."/>
        </authorList>
    </citation>
    <scope>NUCLEOTIDE SEQUENCE [LARGE SCALE GENOMIC DNA]</scope>
    <source>
        <strain evidence="2 3">GH-19</strain>
    </source>
</reference>
<feature type="domain" description="Pyridoxamine 5'-phosphate oxidase N-terminal" evidence="1">
    <location>
        <begin position="15"/>
        <end position="130"/>
    </location>
</feature>
<evidence type="ECO:0000259" key="1">
    <source>
        <dbReference type="Pfam" id="PF01243"/>
    </source>
</evidence>
<dbReference type="PANTHER" id="PTHR39336">
    <property type="entry name" value="PYRIDOXAMINE PHOSPHATE OXIDASE FAMILY PROTEIN (AFU_ORTHOLOGUE AFUA_6G11440)"/>
    <property type="match status" value="1"/>
</dbReference>
<dbReference type="InterPro" id="IPR012349">
    <property type="entry name" value="Split_barrel_FMN-bd"/>
</dbReference>
<evidence type="ECO:0000313" key="3">
    <source>
        <dbReference type="Proteomes" id="UP001498398"/>
    </source>
</evidence>
<comment type="caution">
    <text evidence="2">The sequence shown here is derived from an EMBL/GenBank/DDBJ whole genome shotgun (WGS) entry which is preliminary data.</text>
</comment>
<name>A0ABR1JG68_9AGAR</name>
<dbReference type="InterPro" id="IPR011576">
    <property type="entry name" value="Pyridox_Oxase_N"/>
</dbReference>